<dbReference type="InterPro" id="IPR043519">
    <property type="entry name" value="NT_sf"/>
</dbReference>
<comment type="caution">
    <text evidence="2">The sequence shown here is derived from an EMBL/GenBank/DDBJ whole genome shotgun (WGS) entry which is preliminary data.</text>
</comment>
<gene>
    <name evidence="2" type="ORF">ACERK3_11540</name>
</gene>
<evidence type="ECO:0000313" key="3">
    <source>
        <dbReference type="Proteomes" id="UP001575105"/>
    </source>
</evidence>
<sequence length="233" mass="25690">MQVSHDSSSTSSPIGRACDKFGLHLPHILAAIEETSSKQDEIVRLQSAGVGRLPDNTALVIFGSFARNEFTRSSDLDWTFLVDGPADPQHFKLANAIGHSYKQAGFTAPGATMTFGTMASSHELIHHIGLDEDTNRNFTRRMLLLLESRSVAGEVVHHRVIRGILDRYLVAERSVAWNPIERQVPRFLLNDIVRSGGRWQSTMLRRNGNRTTSGPCEMPSCGCQGSSCMPLVC</sequence>
<reference evidence="2 3" key="1">
    <citation type="submission" date="2024-08" db="EMBL/GenBank/DDBJ databases">
        <title>Whole-genome sequencing of halo(alkali)philic microorganisms from hypersaline lakes.</title>
        <authorList>
            <person name="Sorokin D.Y."/>
            <person name="Merkel A.Y."/>
            <person name="Messina E."/>
            <person name="Yakimov M."/>
        </authorList>
    </citation>
    <scope>NUCLEOTIDE SEQUENCE [LARGE SCALE GENOMIC DNA]</scope>
    <source>
        <strain evidence="2 3">AB-hyl4</strain>
    </source>
</reference>
<dbReference type="RefSeq" id="WP_425345841.1">
    <property type="nucleotide sequence ID" value="NZ_JBGUBD010000006.1"/>
</dbReference>
<dbReference type="SUPFAM" id="SSF81301">
    <property type="entry name" value="Nucleotidyltransferase"/>
    <property type="match status" value="1"/>
</dbReference>
<keyword evidence="3" id="KW-1185">Reference proteome</keyword>
<evidence type="ECO:0000259" key="1">
    <source>
        <dbReference type="Pfam" id="PF01909"/>
    </source>
</evidence>
<name>A0ABV4U5N7_9BACT</name>
<dbReference type="Proteomes" id="UP001575105">
    <property type="component" value="Unassembled WGS sequence"/>
</dbReference>
<organism evidence="2 3">
    <name type="scientific">Natronomicrosphaera hydrolytica</name>
    <dbReference type="NCBI Taxonomy" id="3242702"/>
    <lineage>
        <taxon>Bacteria</taxon>
        <taxon>Pseudomonadati</taxon>
        <taxon>Planctomycetota</taxon>
        <taxon>Phycisphaerae</taxon>
        <taxon>Phycisphaerales</taxon>
        <taxon>Phycisphaeraceae</taxon>
        <taxon>Natronomicrosphaera</taxon>
    </lineage>
</organism>
<protein>
    <submittedName>
        <fullName evidence="2">Nucleotidyltransferase domain-containing protein</fullName>
    </submittedName>
</protein>
<dbReference type="EMBL" id="JBGUBD010000006">
    <property type="protein sequence ID" value="MFA9478922.1"/>
    <property type="molecule type" value="Genomic_DNA"/>
</dbReference>
<dbReference type="CDD" id="cd05403">
    <property type="entry name" value="NT_KNTase_like"/>
    <property type="match status" value="1"/>
</dbReference>
<proteinExistence type="predicted"/>
<dbReference type="Pfam" id="PF01909">
    <property type="entry name" value="NTP_transf_2"/>
    <property type="match status" value="1"/>
</dbReference>
<evidence type="ECO:0000313" key="2">
    <source>
        <dbReference type="EMBL" id="MFA9478922.1"/>
    </source>
</evidence>
<accession>A0ABV4U5N7</accession>
<feature type="domain" description="Polymerase nucleotidyl transferase" evidence="1">
    <location>
        <begin position="55"/>
        <end position="87"/>
    </location>
</feature>
<dbReference type="InterPro" id="IPR002934">
    <property type="entry name" value="Polymerase_NTP_transf_dom"/>
</dbReference>
<dbReference type="Gene3D" id="3.30.460.10">
    <property type="entry name" value="Beta Polymerase, domain 2"/>
    <property type="match status" value="1"/>
</dbReference>